<protein>
    <submittedName>
        <fullName evidence="2">Uncharacterized protein</fullName>
    </submittedName>
</protein>
<keyword evidence="1" id="KW-0812">Transmembrane</keyword>
<keyword evidence="1" id="KW-1133">Transmembrane helix</keyword>
<dbReference type="EnsemblPlants" id="evm.model.01.1674">
    <property type="protein sequence ID" value="cds.evm.model.01.1674"/>
    <property type="gene ID" value="evm.TU.01.1674"/>
</dbReference>
<evidence type="ECO:0000313" key="3">
    <source>
        <dbReference type="Proteomes" id="UP000596661"/>
    </source>
</evidence>
<sequence>MSVYPCFASFMDLLAILSGFVKSFLLNLLAKIIKSYGVWMRANLIKSNHYSIGAKWQRPNGAFPLEMDGSGLVNLNSDESMIELNEKAIKGNSGGFPSIIGVMNQEIGVNG</sequence>
<evidence type="ECO:0000256" key="1">
    <source>
        <dbReference type="SAM" id="Phobius"/>
    </source>
</evidence>
<dbReference type="AlphaFoldDB" id="A0A803NI21"/>
<reference evidence="2" key="2">
    <citation type="submission" date="2021-03" db="UniProtKB">
        <authorList>
            <consortium name="EnsemblPlants"/>
        </authorList>
    </citation>
    <scope>IDENTIFICATION</scope>
</reference>
<dbReference type="Gramene" id="evm.model.01.1674">
    <property type="protein sequence ID" value="cds.evm.model.01.1674"/>
    <property type="gene ID" value="evm.TU.01.1674"/>
</dbReference>
<proteinExistence type="predicted"/>
<accession>A0A803NI21</accession>
<evidence type="ECO:0000313" key="2">
    <source>
        <dbReference type="EnsemblPlants" id="cds.evm.model.01.1674"/>
    </source>
</evidence>
<feature type="transmembrane region" description="Helical" evidence="1">
    <location>
        <begin position="13"/>
        <end position="33"/>
    </location>
</feature>
<name>A0A803NI21_CANSA</name>
<organism evidence="2 3">
    <name type="scientific">Cannabis sativa</name>
    <name type="common">Hemp</name>
    <name type="synonym">Marijuana</name>
    <dbReference type="NCBI Taxonomy" id="3483"/>
    <lineage>
        <taxon>Eukaryota</taxon>
        <taxon>Viridiplantae</taxon>
        <taxon>Streptophyta</taxon>
        <taxon>Embryophyta</taxon>
        <taxon>Tracheophyta</taxon>
        <taxon>Spermatophyta</taxon>
        <taxon>Magnoliopsida</taxon>
        <taxon>eudicotyledons</taxon>
        <taxon>Gunneridae</taxon>
        <taxon>Pentapetalae</taxon>
        <taxon>rosids</taxon>
        <taxon>fabids</taxon>
        <taxon>Rosales</taxon>
        <taxon>Cannabaceae</taxon>
        <taxon>Cannabis</taxon>
    </lineage>
</organism>
<keyword evidence="3" id="KW-1185">Reference proteome</keyword>
<keyword evidence="1" id="KW-0472">Membrane</keyword>
<reference evidence="2" key="1">
    <citation type="submission" date="2018-11" db="EMBL/GenBank/DDBJ databases">
        <authorList>
            <person name="Grassa J C."/>
        </authorList>
    </citation>
    <scope>NUCLEOTIDE SEQUENCE [LARGE SCALE GENOMIC DNA]</scope>
</reference>
<dbReference type="EMBL" id="UZAU01000042">
    <property type="status" value="NOT_ANNOTATED_CDS"/>
    <property type="molecule type" value="Genomic_DNA"/>
</dbReference>
<dbReference type="Proteomes" id="UP000596661">
    <property type="component" value="Chromosome 1"/>
</dbReference>